<organism evidence="8 9">
    <name type="scientific">Maledivibacter halophilus</name>
    <dbReference type="NCBI Taxonomy" id="36842"/>
    <lineage>
        <taxon>Bacteria</taxon>
        <taxon>Bacillati</taxon>
        <taxon>Bacillota</taxon>
        <taxon>Clostridia</taxon>
        <taxon>Peptostreptococcales</taxon>
        <taxon>Caminicellaceae</taxon>
        <taxon>Maledivibacter</taxon>
    </lineage>
</organism>
<dbReference type="GO" id="GO:0005737">
    <property type="term" value="C:cytoplasm"/>
    <property type="evidence" value="ECO:0007669"/>
    <property type="project" value="InterPro"/>
</dbReference>
<evidence type="ECO:0000256" key="7">
    <source>
        <dbReference type="ARBA" id="ARBA00032386"/>
    </source>
</evidence>
<accession>A0A1T5J9S4</accession>
<dbReference type="Proteomes" id="UP000190285">
    <property type="component" value="Unassembled WGS sequence"/>
</dbReference>
<sequence length="319" mass="34721">MFIGVDLGGTNIAVGIVDDRCRLKLQKSKLTRRQRQPEAIIKDIIELISEVIKDYGITKEEIKAVGIGIPGLFNPDTGEVIQCVNLNWKDVQLKEPMEKAFGIPTFIDNDATLAGLAEYEAGAMKNKKSGVFITLGTGVGGGVIIDGKIHTGFNGVASEIGHMIVGENYYDCNCGRNGCLETFASSTALINYTKKLMKEEKKETIITKIIDENIDKLDGKVIFEAAFKEDEIANQAVDRMVKYLATGIVNIVSVIDPEIFVIGGGLSKAGEFLLDKIRREATKNKYYRTLSIGKIVLAELGNEAGIIGAAMLGKHCINM</sequence>
<evidence type="ECO:0000256" key="3">
    <source>
        <dbReference type="ARBA" id="ARBA00022679"/>
    </source>
</evidence>
<keyword evidence="4" id="KW-0547">Nucleotide-binding</keyword>
<dbReference type="SUPFAM" id="SSF53067">
    <property type="entry name" value="Actin-like ATPase domain"/>
    <property type="match status" value="1"/>
</dbReference>
<comment type="similarity">
    <text evidence="1">Belongs to the ROK (NagC/XylR) family.</text>
</comment>
<evidence type="ECO:0000256" key="2">
    <source>
        <dbReference type="ARBA" id="ARBA00014701"/>
    </source>
</evidence>
<gene>
    <name evidence="8" type="ORF">SAMN02194393_01032</name>
</gene>
<evidence type="ECO:0000256" key="5">
    <source>
        <dbReference type="ARBA" id="ARBA00022777"/>
    </source>
</evidence>
<dbReference type="GO" id="GO:0006096">
    <property type="term" value="P:glycolytic process"/>
    <property type="evidence" value="ECO:0007669"/>
    <property type="project" value="InterPro"/>
</dbReference>
<proteinExistence type="inferred from homology"/>
<dbReference type="AlphaFoldDB" id="A0A1T5J9S4"/>
<reference evidence="8 9" key="1">
    <citation type="submission" date="2017-02" db="EMBL/GenBank/DDBJ databases">
        <authorList>
            <person name="Peterson S.W."/>
        </authorList>
    </citation>
    <scope>NUCLEOTIDE SEQUENCE [LARGE SCALE GENOMIC DNA]</scope>
    <source>
        <strain evidence="8 9">M1</strain>
    </source>
</reference>
<dbReference type="PANTHER" id="PTHR18964">
    <property type="entry name" value="ROK (REPRESSOR, ORF, KINASE) FAMILY"/>
    <property type="match status" value="1"/>
</dbReference>
<dbReference type="InterPro" id="IPR043129">
    <property type="entry name" value="ATPase_NBD"/>
</dbReference>
<evidence type="ECO:0000256" key="6">
    <source>
        <dbReference type="ARBA" id="ARBA00022840"/>
    </source>
</evidence>
<keyword evidence="3" id="KW-0808">Transferase</keyword>
<dbReference type="EMBL" id="FUZT01000002">
    <property type="protein sequence ID" value="SKC48287.1"/>
    <property type="molecule type" value="Genomic_DNA"/>
</dbReference>
<evidence type="ECO:0000256" key="4">
    <source>
        <dbReference type="ARBA" id="ARBA00022741"/>
    </source>
</evidence>
<dbReference type="RefSeq" id="WP_079489865.1">
    <property type="nucleotide sequence ID" value="NZ_FUZT01000002.1"/>
</dbReference>
<dbReference type="Pfam" id="PF00480">
    <property type="entry name" value="ROK"/>
    <property type="match status" value="1"/>
</dbReference>
<protein>
    <recommendedName>
        <fullName evidence="2">Glucokinase</fullName>
    </recommendedName>
    <alternativeName>
        <fullName evidence="7">Glucose kinase</fullName>
    </alternativeName>
</protein>
<dbReference type="STRING" id="36842.SAMN02194393_01032"/>
<keyword evidence="6" id="KW-0067">ATP-binding</keyword>
<name>A0A1T5J9S4_9FIRM</name>
<dbReference type="PANTHER" id="PTHR18964:SF149">
    <property type="entry name" value="BIFUNCTIONAL UDP-N-ACETYLGLUCOSAMINE 2-EPIMERASE_N-ACETYLMANNOSAMINE KINASE"/>
    <property type="match status" value="1"/>
</dbReference>
<evidence type="ECO:0000313" key="8">
    <source>
        <dbReference type="EMBL" id="SKC48287.1"/>
    </source>
</evidence>
<dbReference type="Gene3D" id="3.30.420.40">
    <property type="match status" value="2"/>
</dbReference>
<evidence type="ECO:0000313" key="9">
    <source>
        <dbReference type="Proteomes" id="UP000190285"/>
    </source>
</evidence>
<keyword evidence="5 8" id="KW-0418">Kinase</keyword>
<dbReference type="GO" id="GO:0005524">
    <property type="term" value="F:ATP binding"/>
    <property type="evidence" value="ECO:0007669"/>
    <property type="project" value="UniProtKB-KW"/>
</dbReference>
<dbReference type="InterPro" id="IPR004654">
    <property type="entry name" value="ROK_glcA"/>
</dbReference>
<keyword evidence="9" id="KW-1185">Reference proteome</keyword>
<evidence type="ECO:0000256" key="1">
    <source>
        <dbReference type="ARBA" id="ARBA00006479"/>
    </source>
</evidence>
<dbReference type="OrthoDB" id="9810372at2"/>
<dbReference type="GO" id="GO:0004340">
    <property type="term" value="F:glucokinase activity"/>
    <property type="evidence" value="ECO:0007669"/>
    <property type="project" value="InterPro"/>
</dbReference>
<dbReference type="InterPro" id="IPR000600">
    <property type="entry name" value="ROK"/>
</dbReference>
<dbReference type="NCBIfam" id="TIGR00744">
    <property type="entry name" value="ROK_glcA_fam"/>
    <property type="match status" value="1"/>
</dbReference>